<evidence type="ECO:0000256" key="17">
    <source>
        <dbReference type="ARBA" id="ARBA00058340"/>
    </source>
</evidence>
<evidence type="ECO:0000256" key="10">
    <source>
        <dbReference type="ARBA" id="ARBA00023157"/>
    </source>
</evidence>
<keyword evidence="6 20" id="KW-1133">Transmembrane helix</keyword>
<dbReference type="GO" id="GO:0004978">
    <property type="term" value="F:corticotropin receptor activity"/>
    <property type="evidence" value="ECO:0007669"/>
    <property type="project" value="InterPro"/>
</dbReference>
<evidence type="ECO:0000256" key="11">
    <source>
        <dbReference type="ARBA" id="ARBA00023170"/>
    </source>
</evidence>
<dbReference type="GeneTree" id="ENSGT01140000282542"/>
<reference evidence="22" key="1">
    <citation type="submission" date="2025-08" db="UniProtKB">
        <authorList>
            <consortium name="Ensembl"/>
        </authorList>
    </citation>
    <scope>IDENTIFICATION</scope>
</reference>
<dbReference type="Gene3D" id="1.20.1070.10">
    <property type="entry name" value="Rhodopsin 7-helix transmembrane proteins"/>
    <property type="match status" value="1"/>
</dbReference>
<evidence type="ECO:0000256" key="20">
    <source>
        <dbReference type="SAM" id="Phobius"/>
    </source>
</evidence>
<reference evidence="22" key="2">
    <citation type="submission" date="2025-09" db="UniProtKB">
        <authorList>
            <consortium name="Ensembl"/>
        </authorList>
    </citation>
    <scope>IDENTIFICATION</scope>
</reference>
<feature type="transmembrane region" description="Helical" evidence="20">
    <location>
        <begin position="42"/>
        <end position="63"/>
    </location>
</feature>
<dbReference type="OMA" id="LIKHPGQ"/>
<feature type="transmembrane region" description="Helical" evidence="20">
    <location>
        <begin position="265"/>
        <end position="289"/>
    </location>
</feature>
<organism evidence="22 23">
    <name type="scientific">Sphenodon punctatus</name>
    <name type="common">Tuatara</name>
    <name type="synonym">Hatteria punctata</name>
    <dbReference type="NCBI Taxonomy" id="8508"/>
    <lineage>
        <taxon>Eukaryota</taxon>
        <taxon>Metazoa</taxon>
        <taxon>Chordata</taxon>
        <taxon>Craniata</taxon>
        <taxon>Vertebrata</taxon>
        <taxon>Euteleostomi</taxon>
        <taxon>Lepidosauria</taxon>
        <taxon>Sphenodontia</taxon>
        <taxon>Sphenodontidae</taxon>
        <taxon>Sphenodon</taxon>
    </lineage>
</organism>
<feature type="transmembrane region" description="Helical" evidence="20">
    <location>
        <begin position="122"/>
        <end position="148"/>
    </location>
</feature>
<sequence length="330" mass="37593">MRTERASEIEFLGQARIPSSENISELSLNHSDCARVVVPEEVFFTIATVGVLENLLVLVAVAWNKNLHSPMYFFICSLAVSDMLGSLYKTLENIFIILRNMGYLTPRGDFVRKMDDVIDSMFVLSLLGSIFSLSAIAADRYITIFYALQYHNIMTLKRALVILAVVWAFCAVSGIVMVIFSYETATVISFTTLFPFMLIFILCLYIHMFLLARSHAKKIASLPTSAVHQRANMKGAITLTILLGVFLCCWAPFVLHMLLIQFCQYNPYCVCYMAIFHVNGTLIMCNAVIDPMIYAFRSPELRNTFRRLFCCSKSNWKLFVLFCFEYKTSI</sequence>
<dbReference type="PRINTS" id="PR00237">
    <property type="entry name" value="GPCRRHODOPSN"/>
</dbReference>
<evidence type="ECO:0000256" key="19">
    <source>
        <dbReference type="RuleBase" id="RU000688"/>
    </source>
</evidence>
<keyword evidence="13 19" id="KW-0807">Transducer</keyword>
<comment type="subunit">
    <text evidence="18">Homodimer. Interacts with corticotropin (ACTH). Interacts with MRAP; this interaction targets MC2R to the plasma membrane. Interacts with MRAP2; competing with MRAP for binding to MC2R and impairing the binding of corticotropin (ACTH).</text>
</comment>
<evidence type="ECO:0000256" key="14">
    <source>
        <dbReference type="ARBA" id="ARBA00023288"/>
    </source>
</evidence>
<keyword evidence="11 19" id="KW-0675">Receptor</keyword>
<keyword evidence="10" id="KW-1015">Disulfide bond</keyword>
<keyword evidence="8 20" id="KW-0472">Membrane</keyword>
<dbReference type="GO" id="GO:0005886">
    <property type="term" value="C:plasma membrane"/>
    <property type="evidence" value="ECO:0007669"/>
    <property type="project" value="UniProtKB-SubCell"/>
</dbReference>
<evidence type="ECO:0000256" key="5">
    <source>
        <dbReference type="ARBA" id="ARBA00022843"/>
    </source>
</evidence>
<evidence type="ECO:0000256" key="12">
    <source>
        <dbReference type="ARBA" id="ARBA00023180"/>
    </source>
</evidence>
<keyword evidence="23" id="KW-1185">Reference proteome</keyword>
<comment type="similarity">
    <text evidence="19">Belongs to the G-protein coupled receptor 1 family.</text>
</comment>
<dbReference type="SUPFAM" id="SSF81321">
    <property type="entry name" value="Family A G protein-coupled receptor-like"/>
    <property type="match status" value="1"/>
</dbReference>
<comment type="function">
    <text evidence="17">Hormone receptor primarily expressed in adrenal cortex that plays a key role in regulating adrenocortical function. Upon corticotropin (ACTH) binding, facilitates the release of adrenal glucocorticoids, including cortisol and corticosterone. In addition, MC2R is required for fetal and neonatal adrenal gland development. Mechanistically, activates adenylate cyclase (cAMP), the MAPK cascade as well as the cAMP-dependent protein kinase A pathway leading to steroidogenic factor 1/NR5A1-mediated transcriptional activation.</text>
</comment>
<gene>
    <name evidence="22" type="primary">MC2R</name>
</gene>
<keyword evidence="12" id="KW-0325">Glycoprotein</keyword>
<dbReference type="SMART" id="SM01381">
    <property type="entry name" value="7TM_GPCR_Srsx"/>
    <property type="match status" value="1"/>
</dbReference>
<evidence type="ECO:0000256" key="3">
    <source>
        <dbReference type="ARBA" id="ARBA00022475"/>
    </source>
</evidence>
<dbReference type="PANTHER" id="PTHR22750">
    <property type="entry name" value="G-PROTEIN COUPLED RECEPTOR"/>
    <property type="match status" value="1"/>
</dbReference>
<evidence type="ECO:0000256" key="8">
    <source>
        <dbReference type="ARBA" id="ARBA00023136"/>
    </source>
</evidence>
<feature type="transmembrane region" description="Helical" evidence="20">
    <location>
        <begin position="188"/>
        <end position="212"/>
    </location>
</feature>
<evidence type="ECO:0000256" key="2">
    <source>
        <dbReference type="ARBA" id="ARBA00017113"/>
    </source>
</evidence>
<evidence type="ECO:0000256" key="9">
    <source>
        <dbReference type="ARBA" id="ARBA00023139"/>
    </source>
</evidence>
<dbReference type="Proteomes" id="UP000694392">
    <property type="component" value="Unplaced"/>
</dbReference>
<dbReference type="InterPro" id="IPR017452">
    <property type="entry name" value="GPCR_Rhodpsn_7TM"/>
</dbReference>
<comment type="subcellular location">
    <subcellularLocation>
        <location evidence="1">Cell membrane</location>
        <topology evidence="1">Multi-pass membrane protein</topology>
    </subcellularLocation>
</comment>
<evidence type="ECO:0000256" key="4">
    <source>
        <dbReference type="ARBA" id="ARBA00022692"/>
    </source>
</evidence>
<evidence type="ECO:0000313" key="22">
    <source>
        <dbReference type="Ensembl" id="ENSSPUP00000016415.1"/>
    </source>
</evidence>
<dbReference type="CDD" id="cd15350">
    <property type="entry name" value="7tmA_MC2R_ACTH_R"/>
    <property type="match status" value="1"/>
</dbReference>
<keyword evidence="7 19" id="KW-0297">G-protein coupled receptor</keyword>
<dbReference type="PRINTS" id="PR00534">
    <property type="entry name" value="MCRFAMILY"/>
</dbReference>
<dbReference type="InterPro" id="IPR001671">
    <property type="entry name" value="Melcrt_ACTH_rcpt"/>
</dbReference>
<dbReference type="GO" id="GO:0007189">
    <property type="term" value="P:adenylate cyclase-activating G protein-coupled receptor signaling pathway"/>
    <property type="evidence" value="ECO:0007669"/>
    <property type="project" value="Ensembl"/>
</dbReference>
<accession>A0A8D0H6K5</accession>
<dbReference type="Pfam" id="PF00001">
    <property type="entry name" value="7tm_1"/>
    <property type="match status" value="1"/>
</dbReference>
<dbReference type="PROSITE" id="PS50262">
    <property type="entry name" value="G_PROTEIN_RECEP_F1_2"/>
    <property type="match status" value="1"/>
</dbReference>
<proteinExistence type="inferred from homology"/>
<feature type="transmembrane region" description="Helical" evidence="20">
    <location>
        <begin position="160"/>
        <end position="182"/>
    </location>
</feature>
<evidence type="ECO:0000313" key="23">
    <source>
        <dbReference type="Proteomes" id="UP000694392"/>
    </source>
</evidence>
<evidence type="ECO:0000256" key="15">
    <source>
        <dbReference type="ARBA" id="ARBA00031493"/>
    </source>
</evidence>
<evidence type="ECO:0000256" key="7">
    <source>
        <dbReference type="ARBA" id="ARBA00023040"/>
    </source>
</evidence>
<evidence type="ECO:0000259" key="21">
    <source>
        <dbReference type="PROSITE" id="PS50262"/>
    </source>
</evidence>
<feature type="domain" description="G-protein coupled receptors family 1 profile" evidence="21">
    <location>
        <begin position="53"/>
        <end position="294"/>
    </location>
</feature>
<evidence type="ECO:0000256" key="18">
    <source>
        <dbReference type="ARBA" id="ARBA00065360"/>
    </source>
</evidence>
<feature type="transmembrane region" description="Helical" evidence="20">
    <location>
        <begin position="233"/>
        <end position="253"/>
    </location>
</feature>
<keyword evidence="14" id="KW-0449">Lipoprotein</keyword>
<evidence type="ECO:0000256" key="6">
    <source>
        <dbReference type="ARBA" id="ARBA00022989"/>
    </source>
</evidence>
<dbReference type="InterPro" id="IPR000276">
    <property type="entry name" value="GPCR_Rhodpsn"/>
</dbReference>
<dbReference type="PROSITE" id="PS00237">
    <property type="entry name" value="G_PROTEIN_RECEP_F1_1"/>
    <property type="match status" value="1"/>
</dbReference>
<dbReference type="InterPro" id="IPR001168">
    <property type="entry name" value="ACTH_rcpt"/>
</dbReference>
<protein>
    <recommendedName>
        <fullName evidence="2">Adrenocorticotropic hormone receptor</fullName>
    </recommendedName>
    <alternativeName>
        <fullName evidence="16">Adrenocorticotropin receptor</fullName>
    </alternativeName>
    <alternativeName>
        <fullName evidence="15">Melanocortin receptor 2</fullName>
    </alternativeName>
</protein>
<evidence type="ECO:0000256" key="13">
    <source>
        <dbReference type="ARBA" id="ARBA00023224"/>
    </source>
</evidence>
<dbReference type="AlphaFoldDB" id="A0A8D0H6K5"/>
<keyword evidence="9" id="KW-0564">Palmitate</keyword>
<keyword evidence="3" id="KW-1003">Cell membrane</keyword>
<keyword evidence="5" id="KW-0832">Ubl conjugation</keyword>
<dbReference type="Ensembl" id="ENSSPUT00000017489.1">
    <property type="protein sequence ID" value="ENSSPUP00000016415.1"/>
    <property type="gene ID" value="ENSSPUG00000012710.1"/>
</dbReference>
<name>A0A8D0H6K5_SPHPU</name>
<evidence type="ECO:0000256" key="1">
    <source>
        <dbReference type="ARBA" id="ARBA00004651"/>
    </source>
</evidence>
<keyword evidence="4 19" id="KW-0812">Transmembrane</keyword>
<evidence type="ECO:0000256" key="16">
    <source>
        <dbReference type="ARBA" id="ARBA00031897"/>
    </source>
</evidence>
<dbReference type="PRINTS" id="PR00520">
    <property type="entry name" value="ACTROPHINR"/>
</dbReference>